<evidence type="ECO:0000256" key="1">
    <source>
        <dbReference type="SAM" id="Phobius"/>
    </source>
</evidence>
<dbReference type="PROSITE" id="PS51257">
    <property type="entry name" value="PROKAR_LIPOPROTEIN"/>
    <property type="match status" value="1"/>
</dbReference>
<name>A0AAD5R212_PARTN</name>
<evidence type="ECO:0000313" key="2">
    <source>
        <dbReference type="EMBL" id="KAJ1367976.1"/>
    </source>
</evidence>
<sequence>MRILTNPARLPMDHVIITFLAAVMVVLGCGVVPTGQVSTRTFNVTGFTTLPVAMVYTDMSEVFAQVVDISTSKRQAQIFVEQLLMETNFRVSRQGGWRLSAGILPQQILEEFLFCLLVLLDSWSDFILRRVSELLSKIP</sequence>
<organism evidence="2 3">
    <name type="scientific">Parelaphostrongylus tenuis</name>
    <name type="common">Meningeal worm</name>
    <dbReference type="NCBI Taxonomy" id="148309"/>
    <lineage>
        <taxon>Eukaryota</taxon>
        <taxon>Metazoa</taxon>
        <taxon>Ecdysozoa</taxon>
        <taxon>Nematoda</taxon>
        <taxon>Chromadorea</taxon>
        <taxon>Rhabditida</taxon>
        <taxon>Rhabditina</taxon>
        <taxon>Rhabditomorpha</taxon>
        <taxon>Strongyloidea</taxon>
        <taxon>Metastrongylidae</taxon>
        <taxon>Parelaphostrongylus</taxon>
    </lineage>
</organism>
<comment type="caution">
    <text evidence="2">The sequence shown here is derived from an EMBL/GenBank/DDBJ whole genome shotgun (WGS) entry which is preliminary data.</text>
</comment>
<evidence type="ECO:0000313" key="3">
    <source>
        <dbReference type="Proteomes" id="UP001196413"/>
    </source>
</evidence>
<proteinExistence type="predicted"/>
<dbReference type="Proteomes" id="UP001196413">
    <property type="component" value="Unassembled WGS sequence"/>
</dbReference>
<dbReference type="EMBL" id="JAHQIW010006057">
    <property type="protein sequence ID" value="KAJ1367976.1"/>
    <property type="molecule type" value="Genomic_DNA"/>
</dbReference>
<accession>A0AAD5R212</accession>
<gene>
    <name evidence="2" type="ORF">KIN20_029019</name>
</gene>
<dbReference type="AlphaFoldDB" id="A0AAD5R212"/>
<keyword evidence="1" id="KW-1133">Transmembrane helix</keyword>
<keyword evidence="1" id="KW-0812">Transmembrane</keyword>
<keyword evidence="1" id="KW-0472">Membrane</keyword>
<reference evidence="2" key="1">
    <citation type="submission" date="2021-06" db="EMBL/GenBank/DDBJ databases">
        <title>Parelaphostrongylus tenuis whole genome reference sequence.</title>
        <authorList>
            <person name="Garwood T.J."/>
            <person name="Larsen P.A."/>
            <person name="Fountain-Jones N.M."/>
            <person name="Garbe J.R."/>
            <person name="Macchietto M.G."/>
            <person name="Kania S.A."/>
            <person name="Gerhold R.W."/>
            <person name="Richards J.E."/>
            <person name="Wolf T.M."/>
        </authorList>
    </citation>
    <scope>NUCLEOTIDE SEQUENCE</scope>
    <source>
        <strain evidence="2">MNPRO001-30</strain>
        <tissue evidence="2">Meninges</tissue>
    </source>
</reference>
<keyword evidence="3" id="KW-1185">Reference proteome</keyword>
<feature type="transmembrane region" description="Helical" evidence="1">
    <location>
        <begin position="12"/>
        <end position="33"/>
    </location>
</feature>
<protein>
    <submittedName>
        <fullName evidence="2">Uncharacterized protein</fullName>
    </submittedName>
</protein>